<evidence type="ECO:0000256" key="5">
    <source>
        <dbReference type="ARBA" id="ARBA00023295"/>
    </source>
</evidence>
<evidence type="ECO:0000256" key="3">
    <source>
        <dbReference type="ARBA" id="ARBA00012756"/>
    </source>
</evidence>
<evidence type="ECO:0000259" key="8">
    <source>
        <dbReference type="SMART" id="SM01038"/>
    </source>
</evidence>
<dbReference type="PROSITE" id="PS00719">
    <property type="entry name" value="GLYCOSYL_HYDROL_F2_1"/>
    <property type="match status" value="1"/>
</dbReference>
<dbReference type="InterPro" id="IPR036156">
    <property type="entry name" value="Beta-gal/glucu_dom_sf"/>
</dbReference>
<dbReference type="PROSITE" id="PS00608">
    <property type="entry name" value="GLYCOSYL_HYDROL_F2_2"/>
    <property type="match status" value="1"/>
</dbReference>
<evidence type="ECO:0000256" key="6">
    <source>
        <dbReference type="ARBA" id="ARBA00032230"/>
    </source>
</evidence>
<comment type="similarity">
    <text evidence="2 7">Belongs to the glycosyl hydrolase 2 family.</text>
</comment>
<dbReference type="RefSeq" id="WP_173409419.1">
    <property type="nucleotide sequence ID" value="NZ_CP054160.3"/>
</dbReference>
<dbReference type="GO" id="GO:0030246">
    <property type="term" value="F:carbohydrate binding"/>
    <property type="evidence" value="ECO:0007669"/>
    <property type="project" value="InterPro"/>
</dbReference>
<dbReference type="Pfam" id="PF02837">
    <property type="entry name" value="Glyco_hydro_2_N"/>
    <property type="match status" value="1"/>
</dbReference>
<dbReference type="Pfam" id="PF00703">
    <property type="entry name" value="Glyco_hydro_2"/>
    <property type="match status" value="1"/>
</dbReference>
<dbReference type="Gene3D" id="2.70.98.10">
    <property type="match status" value="1"/>
</dbReference>
<dbReference type="InterPro" id="IPR050347">
    <property type="entry name" value="Bact_Beta-galactosidase"/>
</dbReference>
<dbReference type="SUPFAM" id="SSF74650">
    <property type="entry name" value="Galactose mutarotase-like"/>
    <property type="match status" value="1"/>
</dbReference>
<name>A0AAE7JTV0_SERFO</name>
<proteinExistence type="inferred from homology"/>
<dbReference type="GO" id="GO:0005990">
    <property type="term" value="P:lactose catabolic process"/>
    <property type="evidence" value="ECO:0007669"/>
    <property type="project" value="TreeGrafter"/>
</dbReference>
<dbReference type="InterPro" id="IPR014718">
    <property type="entry name" value="GH-type_carb-bd"/>
</dbReference>
<evidence type="ECO:0000313" key="9">
    <source>
        <dbReference type="EMBL" id="QKJ59447.1"/>
    </source>
</evidence>
<evidence type="ECO:0000256" key="4">
    <source>
        <dbReference type="ARBA" id="ARBA00022801"/>
    </source>
</evidence>
<dbReference type="InterPro" id="IPR013783">
    <property type="entry name" value="Ig-like_fold"/>
</dbReference>
<dbReference type="InterPro" id="IPR032312">
    <property type="entry name" value="LacZ_4"/>
</dbReference>
<dbReference type="PANTHER" id="PTHR46323:SF2">
    <property type="entry name" value="BETA-GALACTOSIDASE"/>
    <property type="match status" value="1"/>
</dbReference>
<dbReference type="InterPro" id="IPR017853">
    <property type="entry name" value="GH"/>
</dbReference>
<sequence>MNNWENFQHLHENRMAPRAYFFSYDSLKRAQTFQRALSSHFMALSGQWSFNYFTNPLLVPEDFYSQKMTDWGQITVPNMWQMEGHGILQYTDEGFPFPIDVPFVPTDNPTGAYQRSFTLGEQWSGKQTIIKFDGVETYFEVYVNGQYVGFSKGSRLTAEFDISGYVHSGENLLAVRVMQWADSTYIEDQDMWWTAGIFRDVYLVGKEPVHVQDLTVRTDFADDYQSATLSCALEIENLSGAPLADYVVEYALFDNDNLLAQQCLGAQTQTHFAINLANPIHWSAENPYLYQLYITLKDQSGTVLEVIPQRVGFRDIKVRDGLFYINNQYVMLHGVNRHDNDHLKGRAVGMDRVEKDLILMKQHNINSVRTAHYPNDPRFYELCDIYGLFVMAETDVETHGFANVGDLSRITNDPAWEAVFVDRIVRHVHAQKNHPSIVMWSLGNESGYGCNIHAMYHATKAIDDTRLVHYEEDRDAEVVDIISTMYTRAPLMNEFGEHPHAKPRIICEYAHAMGNGPGGLTEYQNVFYQHDHIQGHYVWEWCDHGILAHDEQGQAFYKYGGDFGDYPNNYNFCMDGLIFPDQTPGPGLKEYKQVIAPVKIRALEPRLGTFLVENKLWFTNLDDYTLTAEIRAEGETLATLPLRLKDLAANSSREIRLEMPELDEREAFVNFTVRKNSSTLYSPANHDIAVYQFQLKENTAQTEAYTNPNALPLRVAESRLAYCISGQDFTLTFSKVNGKLTSWMSNGEEIIASAPALSFFKPMIDNHKQEYQGLWEPAHLQIMQEHFRTLDVVQANGRVEITVTSIIAPPVFDFGMRCCYRYQINAEGQLNVELSGERYGDYPYVIPAIGLDIGINGGFDRVNYYGRGPEENYQDSQQANLIDIYQTTVAEMFEHYPFPQNNGNRQHVRWAAVTNCHGTGLLVKPQQPINFSAWEYTSQNLHQAQHTNELQPSGYITLNLDHQVMGLGSNSWGSEVLDSYRVYMAPFRYGLTLIPLQAGDVSAQTLANHDFANDFFTPTTNEA</sequence>
<feature type="domain" description="Beta galactosidase small chain/" evidence="8">
    <location>
        <begin position="723"/>
        <end position="994"/>
    </location>
</feature>
<organism evidence="9 10">
    <name type="scientific">Serratia fonticola</name>
    <dbReference type="NCBI Taxonomy" id="47917"/>
    <lineage>
        <taxon>Bacteria</taxon>
        <taxon>Pseudomonadati</taxon>
        <taxon>Pseudomonadota</taxon>
        <taxon>Gammaproteobacteria</taxon>
        <taxon>Enterobacterales</taxon>
        <taxon>Yersiniaceae</taxon>
        <taxon>Serratia</taxon>
    </lineage>
</organism>
<reference evidence="10" key="1">
    <citation type="submission" date="2020-03" db="EMBL/GenBank/DDBJ databases">
        <title>Genome sequences of seven Enterobacteriaceae strains isolated from Canadian wastewater treatment facilities.</title>
        <authorList>
            <person name="Huang H."/>
            <person name="Chmara J.T."/>
            <person name="Duceppe M.-O."/>
        </authorList>
    </citation>
    <scope>NUCLEOTIDE SEQUENCE [LARGE SCALE GENOMIC DNA]</scope>
    <source>
        <strain evidence="10">Biosolid 3</strain>
    </source>
</reference>
<dbReference type="InterPro" id="IPR004199">
    <property type="entry name" value="B-gal_small/dom_5"/>
</dbReference>
<dbReference type="Proteomes" id="UP000503464">
    <property type="component" value="Chromosome"/>
</dbReference>
<dbReference type="Pfam" id="PF02836">
    <property type="entry name" value="Glyco_hydro_2_C"/>
    <property type="match status" value="1"/>
</dbReference>
<protein>
    <recommendedName>
        <fullName evidence="3 7">Beta-galactosidase</fullName>
        <ecNumber evidence="3 7">3.2.1.23</ecNumber>
    </recommendedName>
    <alternativeName>
        <fullName evidence="6 7">Lactase</fullName>
    </alternativeName>
</protein>
<dbReference type="GO" id="GO:0009341">
    <property type="term" value="C:beta-galactosidase complex"/>
    <property type="evidence" value="ECO:0007669"/>
    <property type="project" value="InterPro"/>
</dbReference>
<dbReference type="GO" id="GO:0004565">
    <property type="term" value="F:beta-galactosidase activity"/>
    <property type="evidence" value="ECO:0007669"/>
    <property type="project" value="UniProtKB-EC"/>
</dbReference>
<accession>A0AAE7JTV0</accession>
<evidence type="ECO:0000313" key="10">
    <source>
        <dbReference type="Proteomes" id="UP000503464"/>
    </source>
</evidence>
<dbReference type="InterPro" id="IPR023230">
    <property type="entry name" value="Glyco_hydro_2_CS"/>
</dbReference>
<dbReference type="InterPro" id="IPR011013">
    <property type="entry name" value="Gal_mutarotase_sf_dom"/>
</dbReference>
<dbReference type="InterPro" id="IPR006102">
    <property type="entry name" value="Ig-like_GH2"/>
</dbReference>
<evidence type="ECO:0000256" key="2">
    <source>
        <dbReference type="ARBA" id="ARBA00007401"/>
    </source>
</evidence>
<gene>
    <name evidence="9" type="primary">ebgA</name>
    <name evidence="9" type="ORF">G9399_15310</name>
</gene>
<dbReference type="SUPFAM" id="SSF49303">
    <property type="entry name" value="beta-Galactosidase/glucuronidase domain"/>
    <property type="match status" value="2"/>
</dbReference>
<dbReference type="InterPro" id="IPR006101">
    <property type="entry name" value="Glyco_hydro_2"/>
</dbReference>
<comment type="catalytic activity">
    <reaction evidence="1 7">
        <text>Hydrolysis of terminal non-reducing beta-D-galactose residues in beta-D-galactosides.</text>
        <dbReference type="EC" id="3.2.1.23"/>
    </reaction>
</comment>
<dbReference type="InterPro" id="IPR006104">
    <property type="entry name" value="Glyco_hydro_2_N"/>
</dbReference>
<dbReference type="Gene3D" id="2.60.40.10">
    <property type="entry name" value="Immunoglobulins"/>
    <property type="match status" value="2"/>
</dbReference>
<dbReference type="PANTHER" id="PTHR46323">
    <property type="entry name" value="BETA-GALACTOSIDASE"/>
    <property type="match status" value="1"/>
</dbReference>
<dbReference type="InterPro" id="IPR008979">
    <property type="entry name" value="Galactose-bd-like_sf"/>
</dbReference>
<dbReference type="Pfam" id="PF16353">
    <property type="entry name" value="LacZ_4"/>
    <property type="match status" value="1"/>
</dbReference>
<dbReference type="InterPro" id="IPR023232">
    <property type="entry name" value="Glyco_hydro_2_AS"/>
</dbReference>
<keyword evidence="4 7" id="KW-0378">Hydrolase</keyword>
<dbReference type="EC" id="3.2.1.23" evidence="3 7"/>
<dbReference type="Gene3D" id="2.60.120.260">
    <property type="entry name" value="Galactose-binding domain-like"/>
    <property type="match status" value="1"/>
</dbReference>
<dbReference type="Pfam" id="PF02929">
    <property type="entry name" value="Bgal_small_N"/>
    <property type="match status" value="1"/>
</dbReference>
<dbReference type="InterPro" id="IPR006103">
    <property type="entry name" value="Glyco_hydro_2_cat"/>
</dbReference>
<keyword evidence="5 7" id="KW-0326">Glycosidase</keyword>
<dbReference type="Gene3D" id="3.20.20.80">
    <property type="entry name" value="Glycosidases"/>
    <property type="match status" value="1"/>
</dbReference>
<dbReference type="NCBIfam" id="NF007666">
    <property type="entry name" value="PRK10340.1"/>
    <property type="match status" value="1"/>
</dbReference>
<dbReference type="AlphaFoldDB" id="A0AAE7JTV0"/>
<dbReference type="SUPFAM" id="SSF49785">
    <property type="entry name" value="Galactose-binding domain-like"/>
    <property type="match status" value="1"/>
</dbReference>
<evidence type="ECO:0000256" key="7">
    <source>
        <dbReference type="RuleBase" id="RU361154"/>
    </source>
</evidence>
<dbReference type="SUPFAM" id="SSF51445">
    <property type="entry name" value="(Trans)glycosidases"/>
    <property type="match status" value="1"/>
</dbReference>
<evidence type="ECO:0000256" key="1">
    <source>
        <dbReference type="ARBA" id="ARBA00001412"/>
    </source>
</evidence>
<dbReference type="EMBL" id="CP054160">
    <property type="protein sequence ID" value="QKJ59447.1"/>
    <property type="molecule type" value="Genomic_DNA"/>
</dbReference>
<dbReference type="PRINTS" id="PR00132">
    <property type="entry name" value="GLHYDRLASE2"/>
</dbReference>
<dbReference type="SMART" id="SM01038">
    <property type="entry name" value="Bgal_small_N"/>
    <property type="match status" value="1"/>
</dbReference>